<proteinExistence type="predicted"/>
<dbReference type="Proteomes" id="UP001151760">
    <property type="component" value="Unassembled WGS sequence"/>
</dbReference>
<organism evidence="2 3">
    <name type="scientific">Tanacetum coccineum</name>
    <dbReference type="NCBI Taxonomy" id="301880"/>
    <lineage>
        <taxon>Eukaryota</taxon>
        <taxon>Viridiplantae</taxon>
        <taxon>Streptophyta</taxon>
        <taxon>Embryophyta</taxon>
        <taxon>Tracheophyta</taxon>
        <taxon>Spermatophyta</taxon>
        <taxon>Magnoliopsida</taxon>
        <taxon>eudicotyledons</taxon>
        <taxon>Gunneridae</taxon>
        <taxon>Pentapetalae</taxon>
        <taxon>asterids</taxon>
        <taxon>campanulids</taxon>
        <taxon>Asterales</taxon>
        <taxon>Asteraceae</taxon>
        <taxon>Asteroideae</taxon>
        <taxon>Anthemideae</taxon>
        <taxon>Anthemidinae</taxon>
        <taxon>Tanacetum</taxon>
    </lineage>
</organism>
<reference evidence="2" key="2">
    <citation type="submission" date="2022-01" db="EMBL/GenBank/DDBJ databases">
        <authorList>
            <person name="Yamashiro T."/>
            <person name="Shiraishi A."/>
            <person name="Satake H."/>
            <person name="Nakayama K."/>
        </authorList>
    </citation>
    <scope>NUCLEOTIDE SEQUENCE</scope>
</reference>
<evidence type="ECO:0000313" key="2">
    <source>
        <dbReference type="EMBL" id="GJS99458.1"/>
    </source>
</evidence>
<sequence length="182" mass="20378">MSLSIPRVLVFGSNILIVWACCCVAWGKTEWSDFVAIGGGCRTISIRVGNQPQVTPHSQPLLRKRELELENPTCREVRALTISFNSAYIGKTLPSGSARTHLGNNGFASGVNELVTCSDDLEAITAICGFRFHEQHFAPRIPRWSLEQSAIEFRYQPSYLLGGYNKIRRNLFLYVVVEDDDL</sequence>
<gene>
    <name evidence="2" type="ORF">Tco_0820628</name>
</gene>
<name>A0ABQ5AE92_9ASTR</name>
<dbReference type="EMBL" id="BQNB010012118">
    <property type="protein sequence ID" value="GJS99458.1"/>
    <property type="molecule type" value="Genomic_DNA"/>
</dbReference>
<reference evidence="2" key="1">
    <citation type="journal article" date="2022" name="Int. J. Mol. Sci.">
        <title>Draft Genome of Tanacetum Coccineum: Genomic Comparison of Closely Related Tanacetum-Family Plants.</title>
        <authorList>
            <person name="Yamashiro T."/>
            <person name="Shiraishi A."/>
            <person name="Nakayama K."/>
            <person name="Satake H."/>
        </authorList>
    </citation>
    <scope>NUCLEOTIDE SEQUENCE</scope>
</reference>
<keyword evidence="3" id="KW-1185">Reference proteome</keyword>
<accession>A0ABQ5AE92</accession>
<protein>
    <submittedName>
        <fullName evidence="2">Uncharacterized protein</fullName>
    </submittedName>
</protein>
<feature type="chain" id="PRO_5046613876" evidence="1">
    <location>
        <begin position="21"/>
        <end position="182"/>
    </location>
</feature>
<feature type="signal peptide" evidence="1">
    <location>
        <begin position="1"/>
        <end position="20"/>
    </location>
</feature>
<keyword evidence="1" id="KW-0732">Signal</keyword>
<comment type="caution">
    <text evidence="2">The sequence shown here is derived from an EMBL/GenBank/DDBJ whole genome shotgun (WGS) entry which is preliminary data.</text>
</comment>
<evidence type="ECO:0000256" key="1">
    <source>
        <dbReference type="SAM" id="SignalP"/>
    </source>
</evidence>
<evidence type="ECO:0000313" key="3">
    <source>
        <dbReference type="Proteomes" id="UP001151760"/>
    </source>
</evidence>